<feature type="compositionally biased region" description="Polar residues" evidence="12">
    <location>
        <begin position="189"/>
        <end position="198"/>
    </location>
</feature>
<dbReference type="GO" id="GO:0006915">
    <property type="term" value="P:apoptotic process"/>
    <property type="evidence" value="ECO:0007669"/>
    <property type="project" value="UniProtKB-KW"/>
</dbReference>
<dbReference type="RefSeq" id="XP_066922575.1">
    <property type="nucleotide sequence ID" value="XM_067066474.1"/>
</dbReference>
<feature type="region of interest" description="Disordered" evidence="12">
    <location>
        <begin position="325"/>
        <end position="363"/>
    </location>
</feature>
<feature type="compositionally biased region" description="Basic residues" evidence="12">
    <location>
        <begin position="561"/>
        <end position="576"/>
    </location>
</feature>
<feature type="compositionally biased region" description="Gly residues" evidence="12">
    <location>
        <begin position="727"/>
        <end position="736"/>
    </location>
</feature>
<dbReference type="Pfam" id="PF00240">
    <property type="entry name" value="ubiquitin"/>
    <property type="match status" value="1"/>
</dbReference>
<evidence type="ECO:0000259" key="13">
    <source>
        <dbReference type="PROSITE" id="PS50053"/>
    </source>
</evidence>
<feature type="compositionally biased region" description="Low complexity" evidence="12">
    <location>
        <begin position="577"/>
        <end position="587"/>
    </location>
</feature>
<dbReference type="GO" id="GO:0071818">
    <property type="term" value="C:BAT3 complex"/>
    <property type="evidence" value="ECO:0007669"/>
    <property type="project" value="TreeGrafter"/>
</dbReference>
<feature type="compositionally biased region" description="Low complexity" evidence="12">
    <location>
        <begin position="526"/>
        <end position="556"/>
    </location>
</feature>
<dbReference type="GO" id="GO:0051787">
    <property type="term" value="F:misfolded protein binding"/>
    <property type="evidence" value="ECO:0007669"/>
    <property type="project" value="TreeGrafter"/>
</dbReference>
<dbReference type="Pfam" id="PF12057">
    <property type="entry name" value="BAG6"/>
    <property type="match status" value="1"/>
</dbReference>
<feature type="region of interest" description="Disordered" evidence="12">
    <location>
        <begin position="176"/>
        <end position="228"/>
    </location>
</feature>
<feature type="region of interest" description="Disordered" evidence="12">
    <location>
        <begin position="653"/>
        <end position="736"/>
    </location>
</feature>
<evidence type="ECO:0000256" key="5">
    <source>
        <dbReference type="ARBA" id="ARBA00022490"/>
    </source>
</evidence>
<feature type="compositionally biased region" description="Basic and acidic residues" evidence="12">
    <location>
        <begin position="1180"/>
        <end position="1201"/>
    </location>
</feature>
<sequence length="1201" mass="131855">MKITVRTLDSQNHDFEIDNEEITVKEFKELILPKVGIPVDKQRIIFKGKVLSDEKLLKEYNVDNCVVHLVQRAPPTAASSSSSASASSRPSQPSSSRPSRNTSQNPTDELNGVAQHIVESLVSQFGAGNVSANQNGNSLNVNINVSNPSMGEQDVIQRLTTARRFLSHAEHLLEHITEPEDGGEDTDQPMDSSPSTDAPSELNCPSAHDDDESSSDETNTEEQPLDSSARSLRRIYNQFFQFYSQFQPSFQRYRDMLENPQASVRSPSDDMLSPQISEIFHDLSHAFHALSDLTYNFTGPEPRSVMCYPRMSPIHAMPHISPQVHMSTMRPRGSGSTTENSSSSTAPTSTSPSNQQSGGSGRPVAVAAISTVVHIPAIQISSMMRNSSSSSSSSSTSSNTTSTGSVSSNTTTNNTTTNTSSTTSTGPTPEQMFQNMMRNGNFQSFSSSSGGATGSGNSQVNFGMFPAGQFGMMSSSSTGRQETSESNSEGTFTMSSSTSGNLSEGLQSMMQGIMQNISNMHGGTQNNPTSSTTSTTSTNTTPSSTESASDTSSSQPSPSPRHPHFHHGHHHHHHHNNANSRPNNHQNTTNERRNPSMNYRPHVHHHHHNHDGSVIHPDSLLPCQSFHFGPTFHGESSGDGEVVAEMNNIVVGQRNEPAGEPTTTVTPSSNREQQQQQQQQQQTDSQQTQQQDNSANSGSSAPSPTDFLSTLFGSLGGGGNPRQQQQRGGGMMGAGGGMNMGMGGGAGGNPFQMFQQMMRSPMMQSLIPGATPPSSTPSAMYDFMSGDQSVREFIQENFGLADDGESGGFISDVIDVLADRLALTDLMSIFMGSTHAYGRIHGPLRQVVQRHFNNDERLTEENVKQVATAMAKNLQETAIEIQPRITVRNDVDLSASLLNIDVRYLEKFLRLLMGSDRIFSYSVPSWYSEYASWSFALLDHAVTGGGDAFMRAAFNSPTFSSFLTDMPEQTRQMTLQVLLSRLRSATAGRTITQEQLNTIIVRPSAAPSCSAKAESSCEGERAAKRQKKTEEDKVDVNALWEEMSCSMQQNESDDDNENNPPSPEDWHSQLPNDWVVVINRDIERQRRRHPQRPYSDAYINGLPKKKRKLMTRHSAEADTVDIKHCVKSAISKTNTKPKDEAKFEQDIDENDLQSMFESTFRHDVRQRLQKDGDYTPNRHPHSEDYFVKGIDKQKKKKEDGK</sequence>
<feature type="compositionally biased region" description="Polar residues" evidence="12">
    <location>
        <begin position="426"/>
        <end position="438"/>
    </location>
</feature>
<evidence type="ECO:0000256" key="3">
    <source>
        <dbReference type="ARBA" id="ARBA00004550"/>
    </source>
</evidence>
<feature type="compositionally biased region" description="Basic and acidic residues" evidence="12">
    <location>
        <begin position="1160"/>
        <end position="1173"/>
    </location>
</feature>
<keyword evidence="9" id="KW-0143">Chaperone</keyword>
<dbReference type="PROSITE" id="PS50053">
    <property type="entry name" value="UBIQUITIN_2"/>
    <property type="match status" value="1"/>
</dbReference>
<feature type="compositionally biased region" description="Low complexity" evidence="12">
    <location>
        <begin position="333"/>
        <end position="357"/>
    </location>
</feature>
<name>A0A7M5VEM8_9CNID</name>
<feature type="region of interest" description="Disordered" evidence="12">
    <location>
        <begin position="518"/>
        <end position="616"/>
    </location>
</feature>
<dbReference type="GO" id="GO:0031593">
    <property type="term" value="F:polyubiquitin modification-dependent protein binding"/>
    <property type="evidence" value="ECO:0007669"/>
    <property type="project" value="TreeGrafter"/>
</dbReference>
<protein>
    <recommendedName>
        <fullName evidence="11">BCL2-associated athanogene 6</fullName>
    </recommendedName>
</protein>
<feature type="region of interest" description="Disordered" evidence="12">
    <location>
        <begin position="1160"/>
        <end position="1201"/>
    </location>
</feature>
<keyword evidence="15" id="KW-1185">Reference proteome</keyword>
<dbReference type="GO" id="GO:0005634">
    <property type="term" value="C:nucleus"/>
    <property type="evidence" value="ECO:0007669"/>
    <property type="project" value="UniProtKB-SubCell"/>
</dbReference>
<dbReference type="InterPro" id="IPR029071">
    <property type="entry name" value="Ubiquitin-like_domsf"/>
</dbReference>
<dbReference type="AlphaFoldDB" id="A0A7M5VEM8"/>
<evidence type="ECO:0000256" key="1">
    <source>
        <dbReference type="ARBA" id="ARBA00004123"/>
    </source>
</evidence>
<dbReference type="GO" id="GO:0036503">
    <property type="term" value="P:ERAD pathway"/>
    <property type="evidence" value="ECO:0007669"/>
    <property type="project" value="TreeGrafter"/>
</dbReference>
<accession>A0A7M5VEM8</accession>
<feature type="compositionally biased region" description="Low complexity" evidence="12">
    <location>
        <begin position="76"/>
        <end position="106"/>
    </location>
</feature>
<dbReference type="Proteomes" id="UP000594262">
    <property type="component" value="Unplaced"/>
</dbReference>
<evidence type="ECO:0000256" key="2">
    <source>
        <dbReference type="ARBA" id="ARBA00004514"/>
    </source>
</evidence>
<dbReference type="SUPFAM" id="SSF54236">
    <property type="entry name" value="Ubiquitin-like"/>
    <property type="match status" value="1"/>
</dbReference>
<feature type="compositionally biased region" description="Basic and acidic residues" evidence="12">
    <location>
        <begin position="1018"/>
        <end position="1034"/>
    </location>
</feature>
<feature type="region of interest" description="Disordered" evidence="12">
    <location>
        <begin position="384"/>
        <end position="504"/>
    </location>
</feature>
<dbReference type="OrthoDB" id="1885901at2759"/>
<feature type="compositionally biased region" description="Polar residues" evidence="12">
    <location>
        <begin position="472"/>
        <end position="504"/>
    </location>
</feature>
<evidence type="ECO:0000256" key="7">
    <source>
        <dbReference type="ARBA" id="ARBA00022703"/>
    </source>
</evidence>
<keyword evidence="7" id="KW-0053">Apoptosis</keyword>
<keyword evidence="5" id="KW-0963">Cytoplasm</keyword>
<dbReference type="GO" id="GO:0005576">
    <property type="term" value="C:extracellular region"/>
    <property type="evidence" value="ECO:0007669"/>
    <property type="project" value="UniProtKB-SubCell"/>
</dbReference>
<feature type="domain" description="Ubiquitin-like" evidence="13">
    <location>
        <begin position="1"/>
        <end position="64"/>
    </location>
</feature>
<proteinExistence type="predicted"/>
<feature type="compositionally biased region" description="Low complexity" evidence="12">
    <location>
        <begin position="386"/>
        <end position="425"/>
    </location>
</feature>
<feature type="compositionally biased region" description="Acidic residues" evidence="12">
    <location>
        <begin position="209"/>
        <end position="224"/>
    </location>
</feature>
<comment type="subcellular location">
    <subcellularLocation>
        <location evidence="2">Cytoplasm</location>
        <location evidence="2">Cytosol</location>
    </subcellularLocation>
    <subcellularLocation>
        <location evidence="1">Nucleus</location>
    </subcellularLocation>
    <subcellularLocation>
        <location evidence="3">Secreted</location>
        <location evidence="3">Extracellular exosome</location>
    </subcellularLocation>
</comment>
<evidence type="ECO:0000256" key="9">
    <source>
        <dbReference type="ARBA" id="ARBA00023186"/>
    </source>
</evidence>
<dbReference type="SMART" id="SM00213">
    <property type="entry name" value="UBQ"/>
    <property type="match status" value="1"/>
</dbReference>
<dbReference type="Gene3D" id="3.10.20.90">
    <property type="entry name" value="Phosphatidylinositol 3-kinase Catalytic Subunit, Chain A, domain 1"/>
    <property type="match status" value="1"/>
</dbReference>
<evidence type="ECO:0000256" key="10">
    <source>
        <dbReference type="ARBA" id="ARBA00023242"/>
    </source>
</evidence>
<feature type="compositionally biased region" description="Acidic residues" evidence="12">
    <location>
        <begin position="179"/>
        <end position="188"/>
    </location>
</feature>
<feature type="region of interest" description="Disordered" evidence="12">
    <location>
        <begin position="1010"/>
        <end position="1034"/>
    </location>
</feature>
<keyword evidence="6" id="KW-0964">Secreted</keyword>
<evidence type="ECO:0000256" key="8">
    <source>
        <dbReference type="ARBA" id="ARBA00022853"/>
    </source>
</evidence>
<keyword evidence="4" id="KW-0813">Transport</keyword>
<keyword evidence="8" id="KW-0156">Chromatin regulator</keyword>
<evidence type="ECO:0000256" key="6">
    <source>
        <dbReference type="ARBA" id="ARBA00022525"/>
    </source>
</evidence>
<feature type="compositionally biased region" description="Low complexity" evidence="12">
    <location>
        <begin position="673"/>
        <end position="713"/>
    </location>
</feature>
<feature type="region of interest" description="Disordered" evidence="12">
    <location>
        <begin position="76"/>
        <end position="108"/>
    </location>
</feature>
<dbReference type="InterPro" id="IPR000626">
    <property type="entry name" value="Ubiquitin-like_dom"/>
</dbReference>
<organism evidence="14 15">
    <name type="scientific">Clytia hemisphaerica</name>
    <dbReference type="NCBI Taxonomy" id="252671"/>
    <lineage>
        <taxon>Eukaryota</taxon>
        <taxon>Metazoa</taxon>
        <taxon>Cnidaria</taxon>
        <taxon>Hydrozoa</taxon>
        <taxon>Hydroidolina</taxon>
        <taxon>Leptothecata</taxon>
        <taxon>Obeliida</taxon>
        <taxon>Clytiidae</taxon>
        <taxon>Clytia</taxon>
    </lineage>
</organism>
<dbReference type="PANTHER" id="PTHR15204">
    <property type="entry name" value="LARGE PROLINE-RICH PROTEIN BAG6"/>
    <property type="match status" value="1"/>
</dbReference>
<evidence type="ECO:0000256" key="4">
    <source>
        <dbReference type="ARBA" id="ARBA00022448"/>
    </source>
</evidence>
<feature type="compositionally biased region" description="Polar residues" evidence="12">
    <location>
        <begin position="661"/>
        <end position="672"/>
    </location>
</feature>
<dbReference type="GeneID" id="136809910"/>
<evidence type="ECO:0000313" key="14">
    <source>
        <dbReference type="EnsemblMetazoa" id="CLYHEMP011875.1"/>
    </source>
</evidence>
<feature type="compositionally biased region" description="Low complexity" evidence="12">
    <location>
        <begin position="440"/>
        <end position="459"/>
    </location>
</feature>
<dbReference type="GO" id="GO:0006325">
    <property type="term" value="P:chromatin organization"/>
    <property type="evidence" value="ECO:0007669"/>
    <property type="project" value="UniProtKB-KW"/>
</dbReference>
<dbReference type="EnsemblMetazoa" id="CLYHEMT011875.1">
    <property type="protein sequence ID" value="CLYHEMP011875.1"/>
    <property type="gene ID" value="CLYHEMG011875"/>
</dbReference>
<evidence type="ECO:0000256" key="12">
    <source>
        <dbReference type="SAM" id="MobiDB-lite"/>
    </source>
</evidence>
<feature type="region of interest" description="Disordered" evidence="12">
    <location>
        <begin position="1046"/>
        <end position="1071"/>
    </location>
</feature>
<dbReference type="InterPro" id="IPR021925">
    <property type="entry name" value="BAG6"/>
</dbReference>
<evidence type="ECO:0000256" key="11">
    <source>
        <dbReference type="ARBA" id="ARBA00030033"/>
    </source>
</evidence>
<keyword evidence="10" id="KW-0539">Nucleus</keyword>
<reference evidence="14" key="1">
    <citation type="submission" date="2021-01" db="UniProtKB">
        <authorList>
            <consortium name="EnsemblMetazoa"/>
        </authorList>
    </citation>
    <scope>IDENTIFICATION</scope>
</reference>
<dbReference type="PANTHER" id="PTHR15204:SF0">
    <property type="entry name" value="LARGE PROLINE-RICH PROTEIN BAG6"/>
    <property type="match status" value="1"/>
</dbReference>
<evidence type="ECO:0000313" key="15">
    <source>
        <dbReference type="Proteomes" id="UP000594262"/>
    </source>
</evidence>